<evidence type="ECO:0000313" key="3">
    <source>
        <dbReference type="EMBL" id="KRM42390.1"/>
    </source>
</evidence>
<comment type="caution">
    <text evidence="3">The sequence shown here is derived from an EMBL/GenBank/DDBJ whole genome shotgun (WGS) entry which is preliminary data.</text>
</comment>
<reference evidence="3 4" key="1">
    <citation type="journal article" date="2015" name="Genome Announc.">
        <title>Expanding the biotechnology potential of lactobacilli through comparative genomics of 213 strains and associated genera.</title>
        <authorList>
            <person name="Sun Z."/>
            <person name="Harris H.M."/>
            <person name="McCann A."/>
            <person name="Guo C."/>
            <person name="Argimon S."/>
            <person name="Zhang W."/>
            <person name="Yang X."/>
            <person name="Jeffery I.B."/>
            <person name="Cooney J.C."/>
            <person name="Kagawa T.F."/>
            <person name="Liu W."/>
            <person name="Song Y."/>
            <person name="Salvetti E."/>
            <person name="Wrobel A."/>
            <person name="Rasinkangas P."/>
            <person name="Parkhill J."/>
            <person name="Rea M.C."/>
            <person name="O'Sullivan O."/>
            <person name="Ritari J."/>
            <person name="Douillard F.P."/>
            <person name="Paul Ross R."/>
            <person name="Yang R."/>
            <person name="Briner A.E."/>
            <person name="Felis G.E."/>
            <person name="de Vos W.M."/>
            <person name="Barrangou R."/>
            <person name="Klaenhammer T.R."/>
            <person name="Caufield P.W."/>
            <person name="Cui Y."/>
            <person name="Zhang H."/>
            <person name="O'Toole P.W."/>
        </authorList>
    </citation>
    <scope>NUCLEOTIDE SEQUENCE [LARGE SCALE GENOMIC DNA]</scope>
    <source>
        <strain evidence="3 4">DSM 18390</strain>
    </source>
</reference>
<dbReference type="Proteomes" id="UP000051010">
    <property type="component" value="Unassembled WGS sequence"/>
</dbReference>
<feature type="transmembrane region" description="Helical" evidence="2">
    <location>
        <begin position="72"/>
        <end position="90"/>
    </location>
</feature>
<organism evidence="3 4">
    <name type="scientific">Lentilactobacillus parafarraginis DSM 18390 = JCM 14109</name>
    <dbReference type="NCBI Taxonomy" id="1423786"/>
    <lineage>
        <taxon>Bacteria</taxon>
        <taxon>Bacillati</taxon>
        <taxon>Bacillota</taxon>
        <taxon>Bacilli</taxon>
        <taxon>Lactobacillales</taxon>
        <taxon>Lactobacillaceae</taxon>
        <taxon>Lentilactobacillus</taxon>
    </lineage>
</organism>
<keyword evidence="2" id="KW-1133">Transmembrane helix</keyword>
<feature type="transmembrane region" description="Helical" evidence="2">
    <location>
        <begin position="46"/>
        <end position="65"/>
    </location>
</feature>
<evidence type="ECO:0000313" key="4">
    <source>
        <dbReference type="Proteomes" id="UP000051010"/>
    </source>
</evidence>
<accession>A0A0R1YR97</accession>
<keyword evidence="2" id="KW-0472">Membrane</keyword>
<dbReference type="PATRIC" id="fig|1423786.4.peg.2026"/>
<evidence type="ECO:0000256" key="1">
    <source>
        <dbReference type="SAM" id="MobiDB-lite"/>
    </source>
</evidence>
<dbReference type="AlphaFoldDB" id="A0A0R1YR97"/>
<feature type="region of interest" description="Disordered" evidence="1">
    <location>
        <begin position="1"/>
        <end position="24"/>
    </location>
</feature>
<dbReference type="RefSeq" id="WP_054735468.1">
    <property type="nucleotide sequence ID" value="NZ_AZFZ01000043.1"/>
</dbReference>
<name>A0A0R1YR97_9LACO</name>
<sequence>MQNPFGNGNNDDNNNNNNDNNDPRNLIPIPPNFATVVNKKTGQIRIAKVGLSFTALFFQFLVPVFRSDWYNFFCMLGVEVIAGMGLSMYYQQPFNVTWTLAEYALGFLWLFIYNMMYFKHLFKLGYVPADQRSKELLVNAHYLKDDGDDSQN</sequence>
<feature type="transmembrane region" description="Helical" evidence="2">
    <location>
        <begin position="96"/>
        <end position="113"/>
    </location>
</feature>
<keyword evidence="2" id="KW-0812">Transmembrane</keyword>
<evidence type="ECO:0000256" key="2">
    <source>
        <dbReference type="SAM" id="Phobius"/>
    </source>
</evidence>
<gene>
    <name evidence="3" type="ORF">FD47_GL001918</name>
</gene>
<protein>
    <submittedName>
        <fullName evidence="3">Uncharacterized protein</fullName>
    </submittedName>
</protein>
<dbReference type="EMBL" id="AZFZ01000043">
    <property type="protein sequence ID" value="KRM42390.1"/>
    <property type="molecule type" value="Genomic_DNA"/>
</dbReference>
<proteinExistence type="predicted"/>
<feature type="compositionally biased region" description="Low complexity" evidence="1">
    <location>
        <begin position="1"/>
        <end position="20"/>
    </location>
</feature>